<comment type="caution">
    <text evidence="1">The sequence shown here is derived from an EMBL/GenBank/DDBJ whole genome shotgun (WGS) entry which is preliminary data.</text>
</comment>
<sequence>MGVIISFDLIVLLNSIVILKVFKESKLDPPPG</sequence>
<dbReference type="EMBL" id="BARW01006707">
    <property type="protein sequence ID" value="GAI79654.1"/>
    <property type="molecule type" value="Genomic_DNA"/>
</dbReference>
<reference evidence="1" key="1">
    <citation type="journal article" date="2014" name="Front. Microbiol.">
        <title>High frequency of phylogenetically diverse reductive dehalogenase-homologous genes in deep subseafloor sedimentary metagenomes.</title>
        <authorList>
            <person name="Kawai M."/>
            <person name="Futagami T."/>
            <person name="Toyoda A."/>
            <person name="Takaki Y."/>
            <person name="Nishi S."/>
            <person name="Hori S."/>
            <person name="Arai W."/>
            <person name="Tsubouchi T."/>
            <person name="Morono Y."/>
            <person name="Uchiyama I."/>
            <person name="Ito T."/>
            <person name="Fujiyama A."/>
            <person name="Inagaki F."/>
            <person name="Takami H."/>
        </authorList>
    </citation>
    <scope>NUCLEOTIDE SEQUENCE</scope>
    <source>
        <strain evidence="1">Expedition CK06-06</strain>
    </source>
</reference>
<dbReference type="AlphaFoldDB" id="X1THY6"/>
<name>X1THY6_9ZZZZ</name>
<feature type="non-terminal residue" evidence="1">
    <location>
        <position position="32"/>
    </location>
</feature>
<evidence type="ECO:0000313" key="1">
    <source>
        <dbReference type="EMBL" id="GAI79654.1"/>
    </source>
</evidence>
<proteinExistence type="predicted"/>
<protein>
    <submittedName>
        <fullName evidence="1">Uncharacterized protein</fullName>
    </submittedName>
</protein>
<gene>
    <name evidence="1" type="ORF">S12H4_14083</name>
</gene>
<organism evidence="1">
    <name type="scientific">marine sediment metagenome</name>
    <dbReference type="NCBI Taxonomy" id="412755"/>
    <lineage>
        <taxon>unclassified sequences</taxon>
        <taxon>metagenomes</taxon>
        <taxon>ecological metagenomes</taxon>
    </lineage>
</organism>
<accession>X1THY6</accession>